<reference evidence="1 2" key="1">
    <citation type="journal article" date="2020" name="Nature">
        <title>Six reference-quality genomes reveal evolution of bat adaptations.</title>
        <authorList>
            <person name="Jebb D."/>
            <person name="Huang Z."/>
            <person name="Pippel M."/>
            <person name="Hughes G.M."/>
            <person name="Lavrichenko K."/>
            <person name="Devanna P."/>
            <person name="Winkler S."/>
            <person name="Jermiin L.S."/>
            <person name="Skirmuntt E.C."/>
            <person name="Katzourakis A."/>
            <person name="Burkitt-Gray L."/>
            <person name="Ray D.A."/>
            <person name="Sullivan K.A.M."/>
            <person name="Roscito J.G."/>
            <person name="Kirilenko B.M."/>
            <person name="Davalos L.M."/>
            <person name="Corthals A.P."/>
            <person name="Power M.L."/>
            <person name="Jones G."/>
            <person name="Ransome R.D."/>
            <person name="Dechmann D.K.N."/>
            <person name="Locatelli A.G."/>
            <person name="Puechmaille S.J."/>
            <person name="Fedrigo O."/>
            <person name="Jarvis E.D."/>
            <person name="Hiller M."/>
            <person name="Vernes S.C."/>
            <person name="Myers E.W."/>
            <person name="Teeling E.C."/>
        </authorList>
    </citation>
    <scope>NUCLEOTIDE SEQUENCE [LARGE SCALE GENOMIC DNA]</scope>
    <source>
        <strain evidence="1">MRhiFer1</strain>
        <tissue evidence="1">Lung</tissue>
    </source>
</reference>
<dbReference type="Proteomes" id="UP000585614">
    <property type="component" value="Unassembled WGS sequence"/>
</dbReference>
<accession>A0A7J7TQE4</accession>
<sequence length="212" mass="23523">MEMVGIELKYNKSKRCIITLHLPSVVVNECSQTARSTPGSSTCTVTWNFSVFRKRLFLCQKVLSVGERICKIVPALFMAENNVASVGQQRIVPFMHRYPAQCLHLLVLAALRCWLLARKSGLCGWMEQGGSEDERWQPDAQITSASLENVVDISLCFKGCLEFQELGPGVRAGACASILAIPVLQLRSNAAPFEVKSLVWESDTRSGFRLQS</sequence>
<protein>
    <submittedName>
        <fullName evidence="1">Uncharacterized protein</fullName>
    </submittedName>
</protein>
<evidence type="ECO:0000313" key="2">
    <source>
        <dbReference type="Proteomes" id="UP000585614"/>
    </source>
</evidence>
<dbReference type="EMBL" id="JACAGC010000018">
    <property type="protein sequence ID" value="KAF6302958.1"/>
    <property type="molecule type" value="Genomic_DNA"/>
</dbReference>
<dbReference type="AlphaFoldDB" id="A0A7J7TQE4"/>
<organism evidence="1 2">
    <name type="scientific">Rhinolophus ferrumequinum</name>
    <name type="common">Greater horseshoe bat</name>
    <dbReference type="NCBI Taxonomy" id="59479"/>
    <lineage>
        <taxon>Eukaryota</taxon>
        <taxon>Metazoa</taxon>
        <taxon>Chordata</taxon>
        <taxon>Craniata</taxon>
        <taxon>Vertebrata</taxon>
        <taxon>Euteleostomi</taxon>
        <taxon>Mammalia</taxon>
        <taxon>Eutheria</taxon>
        <taxon>Laurasiatheria</taxon>
        <taxon>Chiroptera</taxon>
        <taxon>Yinpterochiroptera</taxon>
        <taxon>Rhinolophoidea</taxon>
        <taxon>Rhinolophidae</taxon>
        <taxon>Rhinolophinae</taxon>
        <taxon>Rhinolophus</taxon>
    </lineage>
</organism>
<comment type="caution">
    <text evidence="1">The sequence shown here is derived from an EMBL/GenBank/DDBJ whole genome shotgun (WGS) entry which is preliminary data.</text>
</comment>
<name>A0A7J7TQE4_RHIFE</name>
<gene>
    <name evidence="1" type="ORF">mRhiFer1_008696</name>
</gene>
<evidence type="ECO:0000313" key="1">
    <source>
        <dbReference type="EMBL" id="KAF6302958.1"/>
    </source>
</evidence>
<proteinExistence type="predicted"/>